<evidence type="ECO:0000259" key="2">
    <source>
        <dbReference type="Pfam" id="PF00296"/>
    </source>
</evidence>
<evidence type="ECO:0000313" key="3">
    <source>
        <dbReference type="EMBL" id="AIT61708.1"/>
    </source>
</evidence>
<accession>A0A097IHV4</accession>
<dbReference type="SUPFAM" id="SSF51679">
    <property type="entry name" value="Bacterial luciferase-like"/>
    <property type="match status" value="1"/>
</dbReference>
<dbReference type="Proteomes" id="UP000029914">
    <property type="component" value="Chromosome"/>
</dbReference>
<dbReference type="InterPro" id="IPR011251">
    <property type="entry name" value="Luciferase-like_dom"/>
</dbReference>
<evidence type="ECO:0000313" key="4">
    <source>
        <dbReference type="Proteomes" id="UP000029914"/>
    </source>
</evidence>
<dbReference type="InterPro" id="IPR019949">
    <property type="entry name" value="CmoO-like"/>
</dbReference>
<evidence type="ECO:0000256" key="1">
    <source>
        <dbReference type="ARBA" id="ARBA00007789"/>
    </source>
</evidence>
<keyword evidence="3" id="KW-0560">Oxidoreductase</keyword>
<dbReference type="Gene3D" id="3.20.20.30">
    <property type="entry name" value="Luciferase-like domain"/>
    <property type="match status" value="1"/>
</dbReference>
<dbReference type="Pfam" id="PF00296">
    <property type="entry name" value="Bac_luciferase"/>
    <property type="match status" value="1"/>
</dbReference>
<dbReference type="PANTHER" id="PTHR30137">
    <property type="entry name" value="LUCIFERASE-LIKE MONOOXYGENASE"/>
    <property type="match status" value="1"/>
</dbReference>
<dbReference type="HOGENOM" id="CLU_027853_9_1_11"/>
<dbReference type="AlphaFoldDB" id="A0A097IHV4"/>
<reference evidence="3 4" key="1">
    <citation type="submission" date="2013-09" db="EMBL/GenBank/DDBJ databases">
        <title>Complete genome sequence of Corynebacterium doosanense CAU 212(T) (=DSM 45436(T)), isolated from activated sludge.</title>
        <authorList>
            <person name="Schaffert L."/>
            <person name="Albersmeier A."/>
            <person name="Kalinowski J."/>
            <person name="Ruckert C."/>
        </authorList>
    </citation>
    <scope>NUCLEOTIDE SEQUENCE [LARGE SCALE GENOMIC DNA]</scope>
    <source>
        <strain evidence="3 4">CAU 212</strain>
    </source>
</reference>
<dbReference type="EMBL" id="CP006764">
    <property type="protein sequence ID" value="AIT61708.1"/>
    <property type="molecule type" value="Genomic_DNA"/>
</dbReference>
<protein>
    <submittedName>
        <fullName evidence="3">Flavin monooxygenase</fullName>
    </submittedName>
</protein>
<feature type="domain" description="Luciferase-like" evidence="2">
    <location>
        <begin position="1"/>
        <end position="285"/>
    </location>
</feature>
<keyword evidence="4" id="KW-1185">Reference proteome</keyword>
<dbReference type="GO" id="GO:0005829">
    <property type="term" value="C:cytosol"/>
    <property type="evidence" value="ECO:0007669"/>
    <property type="project" value="TreeGrafter"/>
</dbReference>
<dbReference type="InterPro" id="IPR036661">
    <property type="entry name" value="Luciferase-like_sf"/>
</dbReference>
<dbReference type="RefSeq" id="WP_018020592.1">
    <property type="nucleotide sequence ID" value="NZ_AQUX01000001.1"/>
</dbReference>
<proteinExistence type="predicted"/>
<dbReference type="STRING" id="558173.CDOO_10845"/>
<dbReference type="GO" id="GO:0004497">
    <property type="term" value="F:monooxygenase activity"/>
    <property type="evidence" value="ECO:0007669"/>
    <property type="project" value="UniProtKB-KW"/>
</dbReference>
<comment type="similarity">
    <text evidence="1">To bacterial alkanal monooxygenase alpha and beta chains.</text>
</comment>
<sequence>MRFSTLDRAQSIAGDSDADALRRVPAHAARVEALGFQRFLVAEHHGVPGIPGSQPAMLALAVAEATSTIRVGTAGIMLPNHPPLVAAEQVGVLAALHPGRIDIGVGNSVGFTQPVRDALRQGDPTELKDRFEDDLREFLAYLRGEAEVTSRPESGSVDVYVLAGFRSISLAARLGLGVIVGGPSLLVRAEHEGLAGYRRQHPSGRSLISLDIAVADTEEAARDLLLPQHVAGVLARRTGAFEALPLIDEMPELTARERTRVADSLATSVYGTPAQVRARLEEITRFAGTDEVLVTGGMSDLAGQARSEELLAEMAS</sequence>
<gene>
    <name evidence="3" type="ORF">CDOO_10845</name>
</gene>
<dbReference type="eggNOG" id="COG2141">
    <property type="taxonomic scope" value="Bacteria"/>
</dbReference>
<organism evidence="3 4">
    <name type="scientific">Corynebacterium doosanense CAU 212 = DSM 45436</name>
    <dbReference type="NCBI Taxonomy" id="558173"/>
    <lineage>
        <taxon>Bacteria</taxon>
        <taxon>Bacillati</taxon>
        <taxon>Actinomycetota</taxon>
        <taxon>Actinomycetes</taxon>
        <taxon>Mycobacteriales</taxon>
        <taxon>Corynebacteriaceae</taxon>
        <taxon>Corynebacterium</taxon>
    </lineage>
</organism>
<dbReference type="NCBIfam" id="TIGR03558">
    <property type="entry name" value="oxido_grp_1"/>
    <property type="match status" value="1"/>
</dbReference>
<keyword evidence="3" id="KW-0503">Monooxygenase</keyword>
<dbReference type="KEGG" id="cdo:CDOO_10845"/>
<dbReference type="GO" id="GO:0016705">
    <property type="term" value="F:oxidoreductase activity, acting on paired donors, with incorporation or reduction of molecular oxygen"/>
    <property type="evidence" value="ECO:0007669"/>
    <property type="project" value="InterPro"/>
</dbReference>
<name>A0A097IHV4_9CORY</name>
<dbReference type="PANTHER" id="PTHR30137:SF6">
    <property type="entry name" value="LUCIFERASE-LIKE MONOOXYGENASE"/>
    <property type="match status" value="1"/>
</dbReference>
<dbReference type="InterPro" id="IPR050766">
    <property type="entry name" value="Bact_Lucif_Oxidored"/>
</dbReference>